<evidence type="ECO:0000259" key="1">
    <source>
        <dbReference type="Pfam" id="PF25583"/>
    </source>
</evidence>
<dbReference type="InterPro" id="IPR057727">
    <property type="entry name" value="WCX_dom"/>
</dbReference>
<sequence>MFVGNTIELRQQILKYGSRIEVLEPENLRNQIIEEINKLIKLYKKHPKGTPPNQ</sequence>
<feature type="domain" description="WCX" evidence="1">
    <location>
        <begin position="3"/>
        <end position="39"/>
    </location>
</feature>
<evidence type="ECO:0000313" key="2">
    <source>
        <dbReference type="EMBL" id="BFP67948.1"/>
    </source>
</evidence>
<protein>
    <recommendedName>
        <fullName evidence="1">WCX domain-containing protein</fullName>
    </recommendedName>
</protein>
<accession>A0AB33KWG6</accession>
<reference evidence="2" key="1">
    <citation type="submission" date="2024-08" db="EMBL/GenBank/DDBJ databases">
        <title>Whole genome sequence of Tenacibaculum sp. strain pbs-1 associated with black-spot shell disease in Akoya pearl oysters.</title>
        <authorList>
            <person name="Sakatoku A."/>
            <person name="Suzuki T."/>
            <person name="Hatano K."/>
            <person name="Seki M."/>
            <person name="Tanaka D."/>
            <person name="Nakamura S."/>
            <person name="Suzuki N."/>
            <person name="Isshiki T."/>
        </authorList>
    </citation>
    <scope>NUCLEOTIDE SEQUENCE</scope>
    <source>
        <strain evidence="2">Pbs-1</strain>
    </source>
</reference>
<dbReference type="AlphaFoldDB" id="A0AB33KWG6"/>
<name>A0AB33KWG6_9FLAO</name>
<dbReference type="EMBL" id="AP035888">
    <property type="protein sequence ID" value="BFP67948.1"/>
    <property type="molecule type" value="Genomic_DNA"/>
</dbReference>
<gene>
    <name evidence="2" type="ORF">Pbs1_12910</name>
</gene>
<organism evidence="2">
    <name type="scientific">Tenacibaculum sp. Pbs-1</name>
    <dbReference type="NCBI Taxonomy" id="3238748"/>
    <lineage>
        <taxon>Bacteria</taxon>
        <taxon>Pseudomonadati</taxon>
        <taxon>Bacteroidota</taxon>
        <taxon>Flavobacteriia</taxon>
        <taxon>Flavobacteriales</taxon>
        <taxon>Flavobacteriaceae</taxon>
        <taxon>Tenacibaculum</taxon>
    </lineage>
</organism>
<proteinExistence type="predicted"/>
<dbReference type="Pfam" id="PF25583">
    <property type="entry name" value="WCX"/>
    <property type="match status" value="1"/>
</dbReference>